<reference evidence="10 11" key="1">
    <citation type="journal article" date="2014" name="Nat. Genet.">
        <title>Whole-genome sequence of a flatfish provides insights into ZW sex chromosome evolution and adaptation to a benthic lifestyle.</title>
        <authorList>
            <person name="Chen S."/>
            <person name="Zhang G."/>
            <person name="Shao C."/>
            <person name="Huang Q."/>
            <person name="Liu G."/>
            <person name="Zhang P."/>
            <person name="Song W."/>
            <person name="An N."/>
            <person name="Chalopin D."/>
            <person name="Volff J.N."/>
            <person name="Hong Y."/>
            <person name="Li Q."/>
            <person name="Sha Z."/>
            <person name="Zhou H."/>
            <person name="Xie M."/>
            <person name="Yu Q."/>
            <person name="Liu Y."/>
            <person name="Xiang H."/>
            <person name="Wang N."/>
            <person name="Wu K."/>
            <person name="Yang C."/>
            <person name="Zhou Q."/>
            <person name="Liao X."/>
            <person name="Yang L."/>
            <person name="Hu Q."/>
            <person name="Zhang J."/>
            <person name="Meng L."/>
            <person name="Jin L."/>
            <person name="Tian Y."/>
            <person name="Lian J."/>
            <person name="Yang J."/>
            <person name="Miao G."/>
            <person name="Liu S."/>
            <person name="Liang Z."/>
            <person name="Yan F."/>
            <person name="Li Y."/>
            <person name="Sun B."/>
            <person name="Zhang H."/>
            <person name="Zhang J."/>
            <person name="Zhu Y."/>
            <person name="Du M."/>
            <person name="Zhao Y."/>
            <person name="Schartl M."/>
            <person name="Tang Q."/>
            <person name="Wang J."/>
        </authorList>
    </citation>
    <scope>NUCLEOTIDE SEQUENCE</scope>
</reference>
<evidence type="ECO:0000256" key="7">
    <source>
        <dbReference type="PROSITE-ProRule" id="PRU00043"/>
    </source>
</evidence>
<dbReference type="PANTHER" id="PTHR24026">
    <property type="entry name" value="FAT ATYPICAL CADHERIN-RELATED"/>
    <property type="match status" value="1"/>
</dbReference>
<feature type="domain" description="Cadherin" evidence="9">
    <location>
        <begin position="40"/>
        <end position="129"/>
    </location>
</feature>
<feature type="signal peptide" evidence="8">
    <location>
        <begin position="1"/>
        <end position="19"/>
    </location>
</feature>
<dbReference type="PROSITE" id="PS00232">
    <property type="entry name" value="CADHERIN_1"/>
    <property type="match status" value="1"/>
</dbReference>
<keyword evidence="3" id="KW-0677">Repeat</keyword>
<dbReference type="GO" id="GO:0005509">
    <property type="term" value="F:calcium ion binding"/>
    <property type="evidence" value="ECO:0007669"/>
    <property type="project" value="UniProtKB-UniRule"/>
</dbReference>
<reference evidence="10" key="3">
    <citation type="submission" date="2025-09" db="UniProtKB">
        <authorList>
            <consortium name="Ensembl"/>
        </authorList>
    </citation>
    <scope>IDENTIFICATION</scope>
</reference>
<dbReference type="PROSITE" id="PS50268">
    <property type="entry name" value="CADHERIN_2"/>
    <property type="match status" value="1"/>
</dbReference>
<name>A0A3P8WFD5_CYNSE</name>
<evidence type="ECO:0000256" key="8">
    <source>
        <dbReference type="SAM" id="SignalP"/>
    </source>
</evidence>
<dbReference type="SUPFAM" id="SSF49313">
    <property type="entry name" value="Cadherin-like"/>
    <property type="match status" value="2"/>
</dbReference>
<dbReference type="PANTHER" id="PTHR24026:SF133">
    <property type="entry name" value="CADHERIN-RELATED FAMILY MEMBER 2"/>
    <property type="match status" value="1"/>
</dbReference>
<dbReference type="InterPro" id="IPR020894">
    <property type="entry name" value="Cadherin_CS"/>
</dbReference>
<comment type="subcellular location">
    <subcellularLocation>
        <location evidence="1">Membrane</location>
    </subcellularLocation>
</comment>
<evidence type="ECO:0000256" key="4">
    <source>
        <dbReference type="ARBA" id="ARBA00022837"/>
    </source>
</evidence>
<keyword evidence="4 7" id="KW-0106">Calcium</keyword>
<keyword evidence="6" id="KW-0472">Membrane</keyword>
<evidence type="ECO:0000313" key="11">
    <source>
        <dbReference type="Proteomes" id="UP000265120"/>
    </source>
</evidence>
<keyword evidence="2" id="KW-0812">Transmembrane</keyword>
<dbReference type="Gene3D" id="2.60.40.60">
    <property type="entry name" value="Cadherins"/>
    <property type="match status" value="2"/>
</dbReference>
<keyword evidence="8" id="KW-0732">Signal</keyword>
<reference evidence="10" key="2">
    <citation type="submission" date="2025-08" db="UniProtKB">
        <authorList>
            <consortium name="Ensembl"/>
        </authorList>
    </citation>
    <scope>IDENTIFICATION</scope>
</reference>
<dbReference type="CDD" id="cd11304">
    <property type="entry name" value="Cadherin_repeat"/>
    <property type="match status" value="2"/>
</dbReference>
<proteinExistence type="predicted"/>
<dbReference type="InterPro" id="IPR002126">
    <property type="entry name" value="Cadherin-like_dom"/>
</dbReference>
<sequence length="203" mass="22935">MDNIIGSILLLCLISLTNGDYPVYCIFFKSFLSSCATAFTINATDVDKDPLIYILTGSDASYFEVNRATGEVKLKLPLDREVQRAQIYLTLKNLIILLRDANDNRPLFVDSSYDVTIPEVLLSFFNPHVTDYRIDEVTPTAGSGLFTIVSTTGEVRLAGSLNYNTLSTFYRLKINATPQLLDFEEKQQMILQVTKIRFNKAYF</sequence>
<evidence type="ECO:0000256" key="1">
    <source>
        <dbReference type="ARBA" id="ARBA00004370"/>
    </source>
</evidence>
<evidence type="ECO:0000256" key="2">
    <source>
        <dbReference type="ARBA" id="ARBA00022692"/>
    </source>
</evidence>
<dbReference type="GO" id="GO:0005886">
    <property type="term" value="C:plasma membrane"/>
    <property type="evidence" value="ECO:0007669"/>
    <property type="project" value="InterPro"/>
</dbReference>
<dbReference type="GO" id="GO:0009653">
    <property type="term" value="P:anatomical structure morphogenesis"/>
    <property type="evidence" value="ECO:0007669"/>
    <property type="project" value="UniProtKB-ARBA"/>
</dbReference>
<evidence type="ECO:0000256" key="6">
    <source>
        <dbReference type="ARBA" id="ARBA00023136"/>
    </source>
</evidence>
<evidence type="ECO:0000256" key="5">
    <source>
        <dbReference type="ARBA" id="ARBA00022989"/>
    </source>
</evidence>
<dbReference type="GO" id="GO:0007156">
    <property type="term" value="P:homophilic cell adhesion via plasma membrane adhesion molecules"/>
    <property type="evidence" value="ECO:0007669"/>
    <property type="project" value="InterPro"/>
</dbReference>
<dbReference type="GeneTree" id="ENSGT00940000165849"/>
<dbReference type="Proteomes" id="UP000265120">
    <property type="component" value="Chromosome 15"/>
</dbReference>
<dbReference type="InterPro" id="IPR015919">
    <property type="entry name" value="Cadherin-like_sf"/>
</dbReference>
<dbReference type="SMART" id="SM00112">
    <property type="entry name" value="CA"/>
    <property type="match status" value="1"/>
</dbReference>
<evidence type="ECO:0000259" key="9">
    <source>
        <dbReference type="PROSITE" id="PS50268"/>
    </source>
</evidence>
<dbReference type="Ensembl" id="ENSCSET00000025766.1">
    <property type="protein sequence ID" value="ENSCSEP00000025429.1"/>
    <property type="gene ID" value="ENSCSEG00000016220.1"/>
</dbReference>
<evidence type="ECO:0000313" key="10">
    <source>
        <dbReference type="Ensembl" id="ENSCSEP00000025429.1"/>
    </source>
</evidence>
<keyword evidence="5" id="KW-1133">Transmembrane helix</keyword>
<dbReference type="PRINTS" id="PR00205">
    <property type="entry name" value="CADHERIN"/>
</dbReference>
<evidence type="ECO:0000256" key="3">
    <source>
        <dbReference type="ARBA" id="ARBA00022737"/>
    </source>
</evidence>
<keyword evidence="11" id="KW-1185">Reference proteome</keyword>
<feature type="chain" id="PRO_5018246279" evidence="8">
    <location>
        <begin position="20"/>
        <end position="203"/>
    </location>
</feature>
<accession>A0A3P8WFD5</accession>
<organism evidence="10 11">
    <name type="scientific">Cynoglossus semilaevis</name>
    <name type="common">Tongue sole</name>
    <dbReference type="NCBI Taxonomy" id="244447"/>
    <lineage>
        <taxon>Eukaryota</taxon>
        <taxon>Metazoa</taxon>
        <taxon>Chordata</taxon>
        <taxon>Craniata</taxon>
        <taxon>Vertebrata</taxon>
        <taxon>Euteleostomi</taxon>
        <taxon>Actinopterygii</taxon>
        <taxon>Neopterygii</taxon>
        <taxon>Teleostei</taxon>
        <taxon>Neoteleostei</taxon>
        <taxon>Acanthomorphata</taxon>
        <taxon>Carangaria</taxon>
        <taxon>Pleuronectiformes</taxon>
        <taxon>Pleuronectoidei</taxon>
        <taxon>Cynoglossidae</taxon>
        <taxon>Cynoglossinae</taxon>
        <taxon>Cynoglossus</taxon>
    </lineage>
</organism>
<dbReference type="AlphaFoldDB" id="A0A3P8WFD5"/>
<protein>
    <submittedName>
        <fullName evidence="10">Cadherin related family member 2</fullName>
    </submittedName>
</protein>